<accession>L1LA41</accession>
<dbReference type="AlphaFoldDB" id="L1LA41"/>
<name>L1LA41_THEEQ</name>
<dbReference type="PANTHER" id="PTHR34066">
    <property type="entry name" value="GROWTH FACTOR 2"/>
    <property type="match status" value="1"/>
</dbReference>
<evidence type="ECO:0000256" key="1">
    <source>
        <dbReference type="SAM" id="MobiDB-lite"/>
    </source>
</evidence>
<dbReference type="EMBL" id="ACOU01000007">
    <property type="protein sequence ID" value="EKX72119.1"/>
    <property type="molecule type" value="Genomic_DNA"/>
</dbReference>
<sequence>MSKKKALKKEKNGALKSEIADGKRKLDGIFKGLKKGKSNSVSAKDVKGESKDKLGRKDKKGKSQEYSTVPLEGKGRPTIDNLPVYTMEELNIGKGGDTELCPFDCDCCF</sequence>
<protein>
    <recommendedName>
        <fullName evidence="4">DUF1764 domain-containing protein</fullName>
    </recommendedName>
</protein>
<dbReference type="PANTHER" id="PTHR34066:SF1">
    <property type="entry name" value="DUF1764 FAMILY PROTEIN"/>
    <property type="match status" value="1"/>
</dbReference>
<comment type="caution">
    <text evidence="2">The sequence shown here is derived from an EMBL/GenBank/DDBJ whole genome shotgun (WGS) entry which is preliminary data.</text>
</comment>
<dbReference type="Proteomes" id="UP000031512">
    <property type="component" value="Unassembled WGS sequence"/>
</dbReference>
<evidence type="ECO:0008006" key="4">
    <source>
        <dbReference type="Google" id="ProtNLM"/>
    </source>
</evidence>
<evidence type="ECO:0000313" key="2">
    <source>
        <dbReference type="EMBL" id="EKX72119.1"/>
    </source>
</evidence>
<dbReference type="RefSeq" id="XP_004831571.1">
    <property type="nucleotide sequence ID" value="XM_004831514.1"/>
</dbReference>
<feature type="region of interest" description="Disordered" evidence="1">
    <location>
        <begin position="34"/>
        <end position="80"/>
    </location>
</feature>
<evidence type="ECO:0000313" key="3">
    <source>
        <dbReference type="Proteomes" id="UP000031512"/>
    </source>
</evidence>
<dbReference type="KEGG" id="beq:BEWA_045830"/>
<feature type="compositionally biased region" description="Basic and acidic residues" evidence="1">
    <location>
        <begin position="44"/>
        <end position="55"/>
    </location>
</feature>
<reference evidence="2 3" key="1">
    <citation type="journal article" date="2012" name="BMC Genomics">
        <title>Comparative genomic analysis and phylogenetic position of Theileria equi.</title>
        <authorList>
            <person name="Kappmeyer L.S."/>
            <person name="Thiagarajan M."/>
            <person name="Herndon D.R."/>
            <person name="Ramsay J.D."/>
            <person name="Caler E."/>
            <person name="Djikeng A."/>
            <person name="Gillespie J.J."/>
            <person name="Lau A.O."/>
            <person name="Roalson E.H."/>
            <person name="Silva J.C."/>
            <person name="Silva M.G."/>
            <person name="Suarez C.E."/>
            <person name="Ueti M.W."/>
            <person name="Nene V.M."/>
            <person name="Mealey R.H."/>
            <person name="Knowles D.P."/>
            <person name="Brayton K.A."/>
        </authorList>
    </citation>
    <scope>NUCLEOTIDE SEQUENCE [LARGE SCALE GENOMIC DNA]</scope>
    <source>
        <strain evidence="2 3">WA</strain>
    </source>
</reference>
<organism evidence="2 3">
    <name type="scientific">Theileria equi strain WA</name>
    <dbReference type="NCBI Taxonomy" id="1537102"/>
    <lineage>
        <taxon>Eukaryota</taxon>
        <taxon>Sar</taxon>
        <taxon>Alveolata</taxon>
        <taxon>Apicomplexa</taxon>
        <taxon>Aconoidasida</taxon>
        <taxon>Piroplasmida</taxon>
        <taxon>Theileriidae</taxon>
        <taxon>Theileria</taxon>
    </lineage>
</organism>
<keyword evidence="3" id="KW-1185">Reference proteome</keyword>
<dbReference type="VEuPathDB" id="PiroplasmaDB:BEWA_045830"/>
<dbReference type="GeneID" id="15804157"/>
<dbReference type="InterPro" id="IPR013885">
    <property type="entry name" value="DUF1764_euk"/>
</dbReference>
<dbReference type="eggNOG" id="ENOG502RSUK">
    <property type="taxonomic scope" value="Eukaryota"/>
</dbReference>
<dbReference type="OrthoDB" id="20835at2759"/>
<proteinExistence type="predicted"/>
<gene>
    <name evidence="2" type="ORF">BEWA_045830</name>
</gene>
<dbReference type="Pfam" id="PF08576">
    <property type="entry name" value="DUF1764"/>
    <property type="match status" value="1"/>
</dbReference>